<dbReference type="CDD" id="cd00093">
    <property type="entry name" value="HTH_XRE"/>
    <property type="match status" value="1"/>
</dbReference>
<organism evidence="3 4">
    <name type="scientific">Kitasatospora putterlickiae</name>
    <dbReference type="NCBI Taxonomy" id="221725"/>
    <lineage>
        <taxon>Bacteria</taxon>
        <taxon>Bacillati</taxon>
        <taxon>Actinomycetota</taxon>
        <taxon>Actinomycetes</taxon>
        <taxon>Kitasatosporales</taxon>
        <taxon>Streptomycetaceae</taxon>
        <taxon>Kitasatospora</taxon>
    </lineage>
</organism>
<feature type="domain" description="HTH cro/C1-type" evidence="2">
    <location>
        <begin position="19"/>
        <end position="87"/>
    </location>
</feature>
<evidence type="ECO:0000313" key="3">
    <source>
        <dbReference type="EMBL" id="GAA1401483.1"/>
    </source>
</evidence>
<gene>
    <name evidence="3" type="ORF">GCM10009639_43820</name>
</gene>
<dbReference type="InterPro" id="IPR010982">
    <property type="entry name" value="Lambda_DNA-bd_dom_sf"/>
</dbReference>
<evidence type="ECO:0000313" key="4">
    <source>
        <dbReference type="Proteomes" id="UP001499863"/>
    </source>
</evidence>
<feature type="region of interest" description="Disordered" evidence="1">
    <location>
        <begin position="1"/>
        <end position="24"/>
    </location>
</feature>
<dbReference type="EMBL" id="BAAAKJ010000239">
    <property type="protein sequence ID" value="GAA1401483.1"/>
    <property type="molecule type" value="Genomic_DNA"/>
</dbReference>
<dbReference type="InterPro" id="IPR011990">
    <property type="entry name" value="TPR-like_helical_dom_sf"/>
</dbReference>
<dbReference type="InterPro" id="IPR001387">
    <property type="entry name" value="Cro/C1-type_HTH"/>
</dbReference>
<dbReference type="Gene3D" id="1.10.260.40">
    <property type="entry name" value="lambda repressor-like DNA-binding domains"/>
    <property type="match status" value="1"/>
</dbReference>
<proteinExistence type="predicted"/>
<dbReference type="SUPFAM" id="SSF48452">
    <property type="entry name" value="TPR-like"/>
    <property type="match status" value="1"/>
</dbReference>
<dbReference type="Gene3D" id="1.25.40.10">
    <property type="entry name" value="Tetratricopeptide repeat domain"/>
    <property type="match status" value="1"/>
</dbReference>
<comment type="caution">
    <text evidence="3">The sequence shown here is derived from an EMBL/GenBank/DDBJ whole genome shotgun (WGS) entry which is preliminary data.</text>
</comment>
<evidence type="ECO:0000259" key="2">
    <source>
        <dbReference type="PROSITE" id="PS50943"/>
    </source>
</evidence>
<sequence>MLSTNERHHGRGGHMGQRLREARKQRGWSQERLVREISRYAEQHLIDVASPASLKVYVSEWENGRRAVSSTYALILRALFGKTDDELFGAPESAAPAADGYDELIGRIDSARSLSLGMVDTFLNQTELLRSFDRQMGAAALVDQMRAHLDALEDALTFAVLPDARRPVATALAGAATLAAWQALDVGAVERAWRHYELGKRAAAEAEQPMYLAHAMAEQAYVLADAGRPEMAVDLVRDAQRTGGTKVSPRLAAWLFAAEAELCAKAGLARDCRDALDRAAAVLPAGDEARDPDMLSIFLNAGHMARWRGNALAMLGEDDALAELYVALERMDPAFTRATAGLRCDLAQAHLARGEFGQAREHLQKARLLANRTGSVRQRRRIERLTGRL</sequence>
<protein>
    <recommendedName>
        <fullName evidence="2">HTH cro/C1-type domain-containing protein</fullName>
    </recommendedName>
</protein>
<reference evidence="3 4" key="1">
    <citation type="journal article" date="2019" name="Int. J. Syst. Evol. Microbiol.">
        <title>The Global Catalogue of Microorganisms (GCM) 10K type strain sequencing project: providing services to taxonomists for standard genome sequencing and annotation.</title>
        <authorList>
            <consortium name="The Broad Institute Genomics Platform"/>
            <consortium name="The Broad Institute Genome Sequencing Center for Infectious Disease"/>
            <person name="Wu L."/>
            <person name="Ma J."/>
        </authorList>
    </citation>
    <scope>NUCLEOTIDE SEQUENCE [LARGE SCALE GENOMIC DNA]</scope>
    <source>
        <strain evidence="3 4">JCM 12393</strain>
    </source>
</reference>
<dbReference type="SMART" id="SM00530">
    <property type="entry name" value="HTH_XRE"/>
    <property type="match status" value="1"/>
</dbReference>
<evidence type="ECO:0000256" key="1">
    <source>
        <dbReference type="SAM" id="MobiDB-lite"/>
    </source>
</evidence>
<dbReference type="Proteomes" id="UP001499863">
    <property type="component" value="Unassembled WGS sequence"/>
</dbReference>
<accession>A0ABN1Y9B1</accession>
<name>A0ABN1Y9B1_9ACTN</name>
<keyword evidence="4" id="KW-1185">Reference proteome</keyword>
<dbReference type="PROSITE" id="PS50943">
    <property type="entry name" value="HTH_CROC1"/>
    <property type="match status" value="1"/>
</dbReference>
<dbReference type="SUPFAM" id="SSF47413">
    <property type="entry name" value="lambda repressor-like DNA-binding domains"/>
    <property type="match status" value="1"/>
</dbReference>